<sequence>MKDIGTAFVSSPALVASVGSILTGYVGLAKLTASTEKAVGMQTTPAPNPAFREPVSAPAIPQEGD</sequence>
<dbReference type="RefSeq" id="WP_166875827.1">
    <property type="nucleotide sequence ID" value="NZ_WHJH01000014.1"/>
</dbReference>
<feature type="region of interest" description="Disordered" evidence="1">
    <location>
        <begin position="40"/>
        <end position="65"/>
    </location>
</feature>
<reference evidence="2 3" key="1">
    <citation type="submission" date="2019-10" db="EMBL/GenBank/DDBJ databases">
        <title>Taxonomy of Antarctic Massilia spp.: description of Massilia rubra sp. nov., Massilia aquatica sp. nov., Massilia mucilaginosa sp. nov., Massilia frigida sp. nov. isolated from streams, lakes and regoliths.</title>
        <authorList>
            <person name="Holochova P."/>
            <person name="Sedlacek I."/>
            <person name="Kralova S."/>
            <person name="Maslanova I."/>
            <person name="Busse H.-J."/>
            <person name="Stankova E."/>
            <person name="Vrbovska V."/>
            <person name="Kovarovic V."/>
            <person name="Bartak M."/>
            <person name="Svec P."/>
            <person name="Pantucek R."/>
        </authorList>
    </citation>
    <scope>NUCLEOTIDE SEQUENCE [LARGE SCALE GENOMIC DNA]</scope>
    <source>
        <strain evidence="2 3">CCM 8733</strain>
    </source>
</reference>
<name>A0ABX0NT68_9BURK</name>
<proteinExistence type="predicted"/>
<protein>
    <submittedName>
        <fullName evidence="2">Uncharacterized protein</fullName>
    </submittedName>
</protein>
<organism evidence="2 3">
    <name type="scientific">Massilia mucilaginosa</name>
    <dbReference type="NCBI Taxonomy" id="2609282"/>
    <lineage>
        <taxon>Bacteria</taxon>
        <taxon>Pseudomonadati</taxon>
        <taxon>Pseudomonadota</taxon>
        <taxon>Betaproteobacteria</taxon>
        <taxon>Burkholderiales</taxon>
        <taxon>Oxalobacteraceae</taxon>
        <taxon>Telluria group</taxon>
        <taxon>Massilia</taxon>
    </lineage>
</organism>
<accession>A0ABX0NT68</accession>
<dbReference type="EMBL" id="WHJH01000014">
    <property type="protein sequence ID" value="NHZ90096.1"/>
    <property type="molecule type" value="Genomic_DNA"/>
</dbReference>
<comment type="caution">
    <text evidence="2">The sequence shown here is derived from an EMBL/GenBank/DDBJ whole genome shotgun (WGS) entry which is preliminary data.</text>
</comment>
<keyword evidence="3" id="KW-1185">Reference proteome</keyword>
<gene>
    <name evidence="2" type="ORF">F2P45_13880</name>
</gene>
<evidence type="ECO:0000313" key="2">
    <source>
        <dbReference type="EMBL" id="NHZ90096.1"/>
    </source>
</evidence>
<evidence type="ECO:0000256" key="1">
    <source>
        <dbReference type="SAM" id="MobiDB-lite"/>
    </source>
</evidence>
<evidence type="ECO:0000313" key="3">
    <source>
        <dbReference type="Proteomes" id="UP000609726"/>
    </source>
</evidence>
<dbReference type="Proteomes" id="UP000609726">
    <property type="component" value="Unassembled WGS sequence"/>
</dbReference>